<protein>
    <recommendedName>
        <fullName evidence="1">Retrotransposon gag domain-containing protein</fullName>
    </recommendedName>
</protein>
<sequence>MAGAGRGAGGGGNKPLPPRIMPWVAARHGPLALPGIRKYMPDNYLKLMPKYNAEKKGTAEEHLDAFQNFTDNLNVEHEDVYMRIFVQTLDGDVRKWFINLGNATLDSWEALEASFLEQWGDKNDYQYYLTEFASLKKKENENVEEFTKRLKKLYNKIPTSIKPTPTAAMIKFSGAFEPYFAVLLRERRSRTLLRMQSDAVALEGNLTAAGNLARIDPDKKGKDV</sequence>
<evidence type="ECO:0000259" key="1">
    <source>
        <dbReference type="Pfam" id="PF03732"/>
    </source>
</evidence>
<keyword evidence="2" id="KW-0496">Mitochondrion</keyword>
<reference evidence="2" key="1">
    <citation type="submission" date="2019-03" db="EMBL/GenBank/DDBJ databases">
        <title>Largest Complete Mitochondrial Genome of a Gymnosperm, Sitka Spruce (Picea sitchensis), Indicates Complex Physical Structure.</title>
        <authorList>
            <person name="Jackman S.D."/>
            <person name="Coombe L."/>
            <person name="Warren R."/>
            <person name="Kirk H."/>
            <person name="Trinh E."/>
            <person name="McLeod T."/>
            <person name="Pleasance S."/>
            <person name="Pandoh P."/>
            <person name="Zhao Y."/>
            <person name="Coope R."/>
            <person name="Bousquet J."/>
            <person name="Bohlmann J.C."/>
            <person name="Jones S.J.M."/>
            <person name="Birol I."/>
        </authorList>
    </citation>
    <scope>NUCLEOTIDE SEQUENCE</scope>
    <source>
        <strain evidence="2">Q903</strain>
    </source>
</reference>
<geneLocation type="mitochondrion" evidence="2"/>
<dbReference type="AlphaFoldDB" id="A0A6B9XXW5"/>
<dbReference type="EMBL" id="MK697708">
    <property type="protein sequence ID" value="QHR92899.1"/>
    <property type="molecule type" value="Genomic_DNA"/>
</dbReference>
<feature type="domain" description="Retrotransposon gag" evidence="1">
    <location>
        <begin position="83"/>
        <end position="159"/>
    </location>
</feature>
<accession>A0A6B9XXW5</accession>
<evidence type="ECO:0000313" key="2">
    <source>
        <dbReference type="EMBL" id="QHR92899.1"/>
    </source>
</evidence>
<gene>
    <name evidence="2" type="primary">orf07002</name>
    <name evidence="2" type="ORF">Q903MT_gene6948</name>
</gene>
<name>A0A6B9XXW5_PICSI</name>
<dbReference type="InterPro" id="IPR005162">
    <property type="entry name" value="Retrotrans_gag_dom"/>
</dbReference>
<dbReference type="Pfam" id="PF03732">
    <property type="entry name" value="Retrotrans_gag"/>
    <property type="match status" value="1"/>
</dbReference>
<organism evidence="2">
    <name type="scientific">Picea sitchensis</name>
    <name type="common">Sitka spruce</name>
    <name type="synonym">Pinus sitchensis</name>
    <dbReference type="NCBI Taxonomy" id="3332"/>
    <lineage>
        <taxon>Eukaryota</taxon>
        <taxon>Viridiplantae</taxon>
        <taxon>Streptophyta</taxon>
        <taxon>Embryophyta</taxon>
        <taxon>Tracheophyta</taxon>
        <taxon>Spermatophyta</taxon>
        <taxon>Pinopsida</taxon>
        <taxon>Pinidae</taxon>
        <taxon>Conifers I</taxon>
        <taxon>Pinales</taxon>
        <taxon>Pinaceae</taxon>
        <taxon>Picea</taxon>
    </lineage>
</organism>
<proteinExistence type="predicted"/>
<dbReference type="PANTHER" id="PTHR33223">
    <property type="entry name" value="CCHC-TYPE DOMAIN-CONTAINING PROTEIN"/>
    <property type="match status" value="1"/>
</dbReference>
<dbReference type="PANTHER" id="PTHR33223:SF6">
    <property type="entry name" value="CCHC-TYPE DOMAIN-CONTAINING PROTEIN"/>
    <property type="match status" value="1"/>
</dbReference>